<dbReference type="Proteomes" id="UP000887116">
    <property type="component" value="Unassembled WGS sequence"/>
</dbReference>
<keyword evidence="3" id="KW-1185">Reference proteome</keyword>
<proteinExistence type="predicted"/>
<comment type="caution">
    <text evidence="2">The sequence shown here is derived from an EMBL/GenBank/DDBJ whole genome shotgun (WGS) entry which is preliminary data.</text>
</comment>
<reference evidence="2" key="1">
    <citation type="submission" date="2020-07" db="EMBL/GenBank/DDBJ databases">
        <title>Multicomponent nature underlies the extraordinary mechanical properties of spider dragline silk.</title>
        <authorList>
            <person name="Kono N."/>
            <person name="Nakamura H."/>
            <person name="Mori M."/>
            <person name="Yoshida Y."/>
            <person name="Ohtoshi R."/>
            <person name="Malay A.D."/>
            <person name="Moran D.A.P."/>
            <person name="Tomita M."/>
            <person name="Numata K."/>
            <person name="Arakawa K."/>
        </authorList>
    </citation>
    <scope>NUCLEOTIDE SEQUENCE</scope>
</reference>
<organism evidence="2 3">
    <name type="scientific">Trichonephila clavata</name>
    <name type="common">Joro spider</name>
    <name type="synonym">Nephila clavata</name>
    <dbReference type="NCBI Taxonomy" id="2740835"/>
    <lineage>
        <taxon>Eukaryota</taxon>
        <taxon>Metazoa</taxon>
        <taxon>Ecdysozoa</taxon>
        <taxon>Arthropoda</taxon>
        <taxon>Chelicerata</taxon>
        <taxon>Arachnida</taxon>
        <taxon>Araneae</taxon>
        <taxon>Araneomorphae</taxon>
        <taxon>Entelegynae</taxon>
        <taxon>Araneoidea</taxon>
        <taxon>Nephilidae</taxon>
        <taxon>Trichonephila</taxon>
    </lineage>
</organism>
<name>A0A8X6HY93_TRICU</name>
<feature type="region of interest" description="Disordered" evidence="1">
    <location>
        <begin position="61"/>
        <end position="87"/>
    </location>
</feature>
<sequence length="87" mass="9394">MIPLQLQLSVLELVIVKYITSPPFLKIKSLIGGGFNLQERLGNDLSKTDELVFESFPLAEDGDASGAVTSVDGTSGTEDDHNPLFRS</sequence>
<feature type="compositionally biased region" description="Basic and acidic residues" evidence="1">
    <location>
        <begin position="78"/>
        <end position="87"/>
    </location>
</feature>
<protein>
    <submittedName>
        <fullName evidence="2">Uncharacterized protein</fullName>
    </submittedName>
</protein>
<evidence type="ECO:0000256" key="1">
    <source>
        <dbReference type="SAM" id="MobiDB-lite"/>
    </source>
</evidence>
<dbReference type="EMBL" id="BMAO01014431">
    <property type="protein sequence ID" value="GFQ94974.1"/>
    <property type="molecule type" value="Genomic_DNA"/>
</dbReference>
<evidence type="ECO:0000313" key="2">
    <source>
        <dbReference type="EMBL" id="GFQ94974.1"/>
    </source>
</evidence>
<dbReference type="AlphaFoldDB" id="A0A8X6HY93"/>
<accession>A0A8X6HY93</accession>
<gene>
    <name evidence="2" type="ORF">TNCT_63761</name>
</gene>
<feature type="compositionally biased region" description="Polar residues" evidence="1">
    <location>
        <begin position="67"/>
        <end position="76"/>
    </location>
</feature>
<evidence type="ECO:0000313" key="3">
    <source>
        <dbReference type="Proteomes" id="UP000887116"/>
    </source>
</evidence>